<dbReference type="Proteomes" id="UP001212498">
    <property type="component" value="Unassembled WGS sequence"/>
</dbReference>
<reference evidence="2 3" key="1">
    <citation type="submission" date="2022-11" db="EMBL/GenBank/DDBJ databases">
        <title>Nonomuraea corallina sp. nov., a new species of the genus Nonomuraea isolated from sea side sediment in Thai sea.</title>
        <authorList>
            <person name="Ngamcharungchit C."/>
            <person name="Matsumoto A."/>
            <person name="Suriyachadkun C."/>
            <person name="Panbangred W."/>
            <person name="Inahashi Y."/>
            <person name="Intra B."/>
        </authorList>
    </citation>
    <scope>NUCLEOTIDE SEQUENCE [LARGE SCALE GENOMIC DNA]</scope>
    <source>
        <strain evidence="2 3">DSM 43553</strain>
    </source>
</reference>
<accession>A0ABT4SVI3</accession>
<evidence type="ECO:0000313" key="2">
    <source>
        <dbReference type="EMBL" id="MDA0641080.1"/>
    </source>
</evidence>
<evidence type="ECO:0000313" key="3">
    <source>
        <dbReference type="Proteomes" id="UP001212498"/>
    </source>
</evidence>
<gene>
    <name evidence="2" type="ORF">OUY24_10670</name>
</gene>
<sequence>MLRLTRGAAETETAHDKVRGEKAKVEKMVDAQTKLLRRLGAFRTGDPNSKGMVYTGQASGSPAPHGLNGAGAPTGAFRWTPCNPAICSSAKGWGTWDVRGGPSIETMTEHLPGLRLVSTLDGAVDHLEGQFVARRLGLAAFPDLLLEGQEGLGEGEAERVQQLSRNLDVVQAQGVRRDRTFGAAGHVGELAHGLACRGLEGFGVDVVAEAADGDQSVVDVPQDQGLPGAHRTSLASIL</sequence>
<evidence type="ECO:0000256" key="1">
    <source>
        <dbReference type="SAM" id="MobiDB-lite"/>
    </source>
</evidence>
<dbReference type="EMBL" id="JAPNUD010000020">
    <property type="protein sequence ID" value="MDA0641080.1"/>
    <property type="molecule type" value="Genomic_DNA"/>
</dbReference>
<feature type="region of interest" description="Disordered" evidence="1">
    <location>
        <begin position="1"/>
        <end position="20"/>
    </location>
</feature>
<protein>
    <submittedName>
        <fullName evidence="2">Uncharacterized protein</fullName>
    </submittedName>
</protein>
<dbReference type="RefSeq" id="WP_271276096.1">
    <property type="nucleotide sequence ID" value="NZ_BAABFD010000006.1"/>
</dbReference>
<name>A0ABT4SVI3_9ACTN</name>
<organism evidence="2 3">
    <name type="scientific">Nonomuraea ferruginea</name>
    <dbReference type="NCBI Taxonomy" id="46174"/>
    <lineage>
        <taxon>Bacteria</taxon>
        <taxon>Bacillati</taxon>
        <taxon>Actinomycetota</taxon>
        <taxon>Actinomycetes</taxon>
        <taxon>Streptosporangiales</taxon>
        <taxon>Streptosporangiaceae</taxon>
        <taxon>Nonomuraea</taxon>
    </lineage>
</organism>
<keyword evidence="3" id="KW-1185">Reference proteome</keyword>
<comment type="caution">
    <text evidence="2">The sequence shown here is derived from an EMBL/GenBank/DDBJ whole genome shotgun (WGS) entry which is preliminary data.</text>
</comment>
<proteinExistence type="predicted"/>